<reference evidence="13" key="1">
    <citation type="submission" date="2024-03" db="EMBL/GenBank/DDBJ databases">
        <title>Deinococcus weizhi sp. nov., isolated from human skin.</title>
        <authorList>
            <person name="Wei Z."/>
            <person name="Tian F."/>
            <person name="Yang C."/>
            <person name="Xin L.T."/>
            <person name="Wen Z.J."/>
            <person name="Lan K.C."/>
            <person name="Yu L."/>
            <person name="Zhe W."/>
            <person name="Dan F.D."/>
            <person name="Jun W."/>
            <person name="Rui Z."/>
            <person name="Yong X.J."/>
            <person name="Ting Y."/>
            <person name="Wei X."/>
            <person name="Xu Z.G."/>
            <person name="Xin Z."/>
            <person name="Dong F.G."/>
            <person name="Ni X.M."/>
            <person name="Zheng M.G."/>
            <person name="Chun Y."/>
            <person name="Qian W.X."/>
        </authorList>
    </citation>
    <scope>NUCLEOTIDE SEQUENCE</scope>
    <source>
        <strain evidence="13">VB142</strain>
    </source>
</reference>
<keyword evidence="13" id="KW-0560">Oxidoreductase</keyword>
<dbReference type="InterPro" id="IPR036280">
    <property type="entry name" value="Multihaem_cyt_sf"/>
</dbReference>
<dbReference type="NCBIfam" id="TIGR03153">
    <property type="entry name" value="cytochr_NrfH"/>
    <property type="match status" value="1"/>
</dbReference>
<keyword evidence="6" id="KW-0812">Transmembrane</keyword>
<protein>
    <submittedName>
        <fullName evidence="13">Cytochrome c nitrite reductase small subunit</fullName>
        <ecNumber evidence="13">1.7.2.2</ecNumber>
    </submittedName>
</protein>
<dbReference type="Pfam" id="PF03264">
    <property type="entry name" value="Cytochrom_NNT"/>
    <property type="match status" value="1"/>
</dbReference>
<dbReference type="GO" id="GO:0005886">
    <property type="term" value="C:plasma membrane"/>
    <property type="evidence" value="ECO:0007669"/>
    <property type="project" value="UniProtKB-SubCell"/>
</dbReference>
<comment type="subcellular location">
    <subcellularLocation>
        <location evidence="1">Cell membrane</location>
    </subcellularLocation>
</comment>
<dbReference type="GO" id="GO:0042279">
    <property type="term" value="F:nitrite reductase (cytochrome, ammonia-forming) activity"/>
    <property type="evidence" value="ECO:0007669"/>
    <property type="project" value="UniProtKB-EC"/>
</dbReference>
<evidence type="ECO:0000256" key="4">
    <source>
        <dbReference type="ARBA" id="ARBA00022475"/>
    </source>
</evidence>
<dbReference type="PANTHER" id="PTHR30333:SF1">
    <property type="entry name" value="CYTOCHROME C-TYPE PROTEIN NAPC"/>
    <property type="match status" value="1"/>
</dbReference>
<accession>A0AAU6Q533</accession>
<dbReference type="AlphaFoldDB" id="A0AAU6Q533"/>
<dbReference type="InterPro" id="IPR051174">
    <property type="entry name" value="Cytochrome_c-type_ET"/>
</dbReference>
<keyword evidence="7" id="KW-0479">Metal-binding</keyword>
<evidence type="ECO:0000256" key="5">
    <source>
        <dbReference type="ARBA" id="ARBA00022617"/>
    </source>
</evidence>
<dbReference type="GO" id="GO:0009055">
    <property type="term" value="F:electron transfer activity"/>
    <property type="evidence" value="ECO:0007669"/>
    <property type="project" value="TreeGrafter"/>
</dbReference>
<dbReference type="Gene3D" id="1.10.3820.10">
    <property type="entry name" value="Di-heme elbow motif domain"/>
    <property type="match status" value="1"/>
</dbReference>
<name>A0AAU6Q533_9DEIO</name>
<evidence type="ECO:0000256" key="6">
    <source>
        <dbReference type="ARBA" id="ARBA00022692"/>
    </source>
</evidence>
<keyword evidence="11" id="KW-0472">Membrane</keyword>
<evidence type="ECO:0000256" key="3">
    <source>
        <dbReference type="ARBA" id="ARBA00022448"/>
    </source>
</evidence>
<evidence type="ECO:0000256" key="8">
    <source>
        <dbReference type="ARBA" id="ARBA00022982"/>
    </source>
</evidence>
<dbReference type="PANTHER" id="PTHR30333">
    <property type="entry name" value="CYTOCHROME C-TYPE PROTEIN"/>
    <property type="match status" value="1"/>
</dbReference>
<organism evidence="13">
    <name type="scientific">Deinococcus sp. VB142</name>
    <dbReference type="NCBI Taxonomy" id="3112952"/>
    <lineage>
        <taxon>Bacteria</taxon>
        <taxon>Thermotogati</taxon>
        <taxon>Deinococcota</taxon>
        <taxon>Deinococci</taxon>
        <taxon>Deinococcales</taxon>
        <taxon>Deinococcaceae</taxon>
        <taxon>Deinococcus</taxon>
    </lineage>
</organism>
<dbReference type="InterPro" id="IPR038266">
    <property type="entry name" value="NapC/NirT_cytc_sf"/>
</dbReference>
<dbReference type="GO" id="GO:0046872">
    <property type="term" value="F:metal ion binding"/>
    <property type="evidence" value="ECO:0007669"/>
    <property type="project" value="UniProtKB-KW"/>
</dbReference>
<evidence type="ECO:0000313" key="13">
    <source>
        <dbReference type="EMBL" id="WYF45719.1"/>
    </source>
</evidence>
<evidence type="ECO:0000256" key="11">
    <source>
        <dbReference type="ARBA" id="ARBA00023136"/>
    </source>
</evidence>
<gene>
    <name evidence="13" type="primary">nrfH</name>
    <name evidence="13" type="ORF">WDJ50_06270</name>
</gene>
<evidence type="ECO:0000256" key="7">
    <source>
        <dbReference type="ARBA" id="ARBA00022723"/>
    </source>
</evidence>
<dbReference type="GO" id="GO:0009061">
    <property type="term" value="P:anaerobic respiration"/>
    <property type="evidence" value="ECO:0007669"/>
    <property type="project" value="TreeGrafter"/>
</dbReference>
<dbReference type="GO" id="GO:0022900">
    <property type="term" value="P:electron transport chain"/>
    <property type="evidence" value="ECO:0007669"/>
    <property type="project" value="InterPro"/>
</dbReference>
<evidence type="ECO:0000256" key="10">
    <source>
        <dbReference type="ARBA" id="ARBA00023004"/>
    </source>
</evidence>
<evidence type="ECO:0000259" key="12">
    <source>
        <dbReference type="Pfam" id="PF03264"/>
    </source>
</evidence>
<comment type="similarity">
    <text evidence="2">Belongs to the NapC/NirT/NrfH family.</text>
</comment>
<dbReference type="InterPro" id="IPR005126">
    <property type="entry name" value="NapC/NirT_cyt_c_N"/>
</dbReference>
<keyword evidence="9" id="KW-1133">Transmembrane helix</keyword>
<keyword evidence="8" id="KW-0249">Electron transport</keyword>
<dbReference type="RefSeq" id="WP_339097046.1">
    <property type="nucleotide sequence ID" value="NZ_CP149782.1"/>
</dbReference>
<keyword evidence="10" id="KW-0408">Iron</keyword>
<proteinExistence type="inferred from homology"/>
<keyword evidence="3" id="KW-0813">Transport</keyword>
<evidence type="ECO:0000256" key="1">
    <source>
        <dbReference type="ARBA" id="ARBA00004236"/>
    </source>
</evidence>
<keyword evidence="5" id="KW-0349">Heme</keyword>
<keyword evidence="4" id="KW-1003">Cell membrane</keyword>
<evidence type="ECO:0000256" key="2">
    <source>
        <dbReference type="ARBA" id="ARBA00007395"/>
    </source>
</evidence>
<dbReference type="EC" id="1.7.2.2" evidence="13"/>
<dbReference type="InterPro" id="IPR017571">
    <property type="entry name" value="NrfH"/>
</dbReference>
<dbReference type="SUPFAM" id="SSF48695">
    <property type="entry name" value="Multiheme cytochromes"/>
    <property type="match status" value="1"/>
</dbReference>
<sequence length="156" mass="17118">MKSKPQMLVIVAVALAALVGGLGLFTFSHAKGWSYLSTDPAACVNCHIMRPQYASWQHSSHKSVATCQDCHMPHDFVGKWYTKARAGWNHSKAFTTGNFHEPIQITKVDKEIALHNCVACHKQLVGEMHITVSHKNEADAPTCTSCHGNVGHQGNK</sequence>
<feature type="domain" description="NapC/NirT cytochrome c N-terminal" evidence="12">
    <location>
        <begin position="10"/>
        <end position="153"/>
    </location>
</feature>
<evidence type="ECO:0000256" key="9">
    <source>
        <dbReference type="ARBA" id="ARBA00022989"/>
    </source>
</evidence>
<dbReference type="EMBL" id="CP149782">
    <property type="protein sequence ID" value="WYF45719.1"/>
    <property type="molecule type" value="Genomic_DNA"/>
</dbReference>